<organism evidence="3 4">
    <name type="scientific">Plectosphaerella plurivora</name>
    <dbReference type="NCBI Taxonomy" id="936078"/>
    <lineage>
        <taxon>Eukaryota</taxon>
        <taxon>Fungi</taxon>
        <taxon>Dikarya</taxon>
        <taxon>Ascomycota</taxon>
        <taxon>Pezizomycotina</taxon>
        <taxon>Sordariomycetes</taxon>
        <taxon>Hypocreomycetidae</taxon>
        <taxon>Glomerellales</taxon>
        <taxon>Plectosphaerellaceae</taxon>
        <taxon>Plectosphaerella</taxon>
    </lineage>
</organism>
<gene>
    <name evidence="3" type="ORF">F5X68DRAFT_194259</name>
</gene>
<accession>A0A9P8V3R1</accession>
<reference evidence="3" key="1">
    <citation type="journal article" date="2021" name="Nat. Commun.">
        <title>Genetic determinants of endophytism in the Arabidopsis root mycobiome.</title>
        <authorList>
            <person name="Mesny F."/>
            <person name="Miyauchi S."/>
            <person name="Thiergart T."/>
            <person name="Pickel B."/>
            <person name="Atanasova L."/>
            <person name="Karlsson M."/>
            <person name="Huettel B."/>
            <person name="Barry K.W."/>
            <person name="Haridas S."/>
            <person name="Chen C."/>
            <person name="Bauer D."/>
            <person name="Andreopoulos W."/>
            <person name="Pangilinan J."/>
            <person name="LaButti K."/>
            <person name="Riley R."/>
            <person name="Lipzen A."/>
            <person name="Clum A."/>
            <person name="Drula E."/>
            <person name="Henrissat B."/>
            <person name="Kohler A."/>
            <person name="Grigoriev I.V."/>
            <person name="Martin F.M."/>
            <person name="Hacquard S."/>
        </authorList>
    </citation>
    <scope>NUCLEOTIDE SEQUENCE</scope>
    <source>
        <strain evidence="3">MPI-SDFR-AT-0117</strain>
    </source>
</reference>
<dbReference type="AlphaFoldDB" id="A0A9P8V3R1"/>
<proteinExistence type="predicted"/>
<feature type="region of interest" description="Disordered" evidence="1">
    <location>
        <begin position="85"/>
        <end position="107"/>
    </location>
</feature>
<keyword evidence="2" id="KW-0732">Signal</keyword>
<sequence length="144" mass="15519">MKVITVALASALVANVAAAPTAPAPSEFEGLLNPIGVRDDDTVLNSYKGLMHEVPEIVHANLEDGPNDSPSVQKRGPWFFRDGAVGRLGEKRSTPNGEAEASPDLSNEEVRCRVVWRGWGPVCVLIDDESVAIISGPRKHPTRR</sequence>
<dbReference type="Proteomes" id="UP000770015">
    <property type="component" value="Unassembled WGS sequence"/>
</dbReference>
<evidence type="ECO:0000313" key="4">
    <source>
        <dbReference type="Proteomes" id="UP000770015"/>
    </source>
</evidence>
<dbReference type="EMBL" id="JAGSXJ010000028">
    <property type="protein sequence ID" value="KAH6671529.1"/>
    <property type="molecule type" value="Genomic_DNA"/>
</dbReference>
<evidence type="ECO:0000313" key="3">
    <source>
        <dbReference type="EMBL" id="KAH6671529.1"/>
    </source>
</evidence>
<comment type="caution">
    <text evidence="3">The sequence shown here is derived from an EMBL/GenBank/DDBJ whole genome shotgun (WGS) entry which is preliminary data.</text>
</comment>
<feature type="signal peptide" evidence="2">
    <location>
        <begin position="1"/>
        <end position="18"/>
    </location>
</feature>
<evidence type="ECO:0000256" key="1">
    <source>
        <dbReference type="SAM" id="MobiDB-lite"/>
    </source>
</evidence>
<name>A0A9P8V3R1_9PEZI</name>
<keyword evidence="4" id="KW-1185">Reference proteome</keyword>
<protein>
    <submittedName>
        <fullName evidence="3">Uncharacterized protein</fullName>
    </submittedName>
</protein>
<evidence type="ECO:0000256" key="2">
    <source>
        <dbReference type="SAM" id="SignalP"/>
    </source>
</evidence>
<feature type="chain" id="PRO_5040204492" evidence="2">
    <location>
        <begin position="19"/>
        <end position="144"/>
    </location>
</feature>